<proteinExistence type="predicted"/>
<evidence type="ECO:0000313" key="3">
    <source>
        <dbReference type="Proteomes" id="UP000093918"/>
    </source>
</evidence>
<evidence type="ECO:0000259" key="1">
    <source>
        <dbReference type="Pfam" id="PF09588"/>
    </source>
</evidence>
<dbReference type="EMBL" id="LZEM01000018">
    <property type="protein sequence ID" value="OAZ40918.1"/>
    <property type="molecule type" value="Genomic_DNA"/>
</dbReference>
<dbReference type="Pfam" id="PF09588">
    <property type="entry name" value="YqaJ"/>
    <property type="match status" value="1"/>
</dbReference>
<keyword evidence="3" id="KW-1185">Reference proteome</keyword>
<dbReference type="SUPFAM" id="SSF52980">
    <property type="entry name" value="Restriction endonuclease-like"/>
    <property type="match status" value="1"/>
</dbReference>
<dbReference type="Proteomes" id="UP000093918">
    <property type="component" value="Unassembled WGS sequence"/>
</dbReference>
<protein>
    <recommendedName>
        <fullName evidence="1">YqaJ viral recombinase domain-containing protein</fullName>
    </recommendedName>
</protein>
<gene>
    <name evidence="2" type="ORF">A9Z40_02970</name>
</gene>
<organism evidence="2 3">
    <name type="scientific">Microbacterium arborescens</name>
    <dbReference type="NCBI Taxonomy" id="33883"/>
    <lineage>
        <taxon>Bacteria</taxon>
        <taxon>Bacillati</taxon>
        <taxon>Actinomycetota</taxon>
        <taxon>Actinomycetes</taxon>
        <taxon>Micrococcales</taxon>
        <taxon>Microbacteriaceae</taxon>
        <taxon>Microbacterium</taxon>
    </lineage>
</organism>
<reference evidence="3" key="1">
    <citation type="submission" date="2016-06" db="EMBL/GenBank/DDBJ databases">
        <title>Genome sequencing of cellulolytic organisms.</title>
        <authorList>
            <person name="Bohra V."/>
            <person name="Dafale N.A."/>
            <person name="Purohit H.J."/>
        </authorList>
    </citation>
    <scope>NUCLEOTIDE SEQUENCE [LARGE SCALE GENOMIC DNA]</scope>
    <source>
        <strain evidence="3">ND21</strain>
    </source>
</reference>
<accession>A0ABX2WIC7</accession>
<dbReference type="InterPro" id="IPR011604">
    <property type="entry name" value="PDDEXK-like_dom_sf"/>
</dbReference>
<comment type="caution">
    <text evidence="2">The sequence shown here is derived from an EMBL/GenBank/DDBJ whole genome shotgun (WGS) entry which is preliminary data.</text>
</comment>
<evidence type="ECO:0000313" key="2">
    <source>
        <dbReference type="EMBL" id="OAZ40918.1"/>
    </source>
</evidence>
<dbReference type="RefSeq" id="WP_064956022.1">
    <property type="nucleotide sequence ID" value="NZ_LZEM01000018.1"/>
</dbReference>
<dbReference type="InterPro" id="IPR011335">
    <property type="entry name" value="Restrct_endonuc-II-like"/>
</dbReference>
<dbReference type="Gene3D" id="3.90.320.10">
    <property type="match status" value="1"/>
</dbReference>
<name>A0ABX2WIC7_9MICO</name>
<feature type="domain" description="YqaJ viral recombinase" evidence="1">
    <location>
        <begin position="15"/>
        <end position="167"/>
    </location>
</feature>
<sequence>MTFTLLDDGRDRKAWLEARAGEHEGLTKVSATDAARIITGTAQGWASLRKEKAGIGRSFGGNAATRYGREREPVIAEFARKRFGLAPSTALIARADAPADLATPDGLSQPFVAGLDVPEVNGLMRGITYRVEEFGEYKTTVKDWPTWADVPKRYHWQVVWQFLVTGADRCRFVFEAHELGRPLHFEPRVFTIERAEVLDDLQTAQDRVAEWRSGESAVEVPDALVPLDELLAAHARASEIADVVTAQVKAIEAEIRAIAAAHQKTTGDAVRFEGTAASVTLSKPGTKRGFDKAAFEARYPATAARFATSSPVTPRLTITGRK</sequence>
<dbReference type="InterPro" id="IPR019080">
    <property type="entry name" value="YqaJ_viral_recombinase"/>
</dbReference>